<evidence type="ECO:0000256" key="2">
    <source>
        <dbReference type="SAM" id="SignalP"/>
    </source>
</evidence>
<feature type="compositionally biased region" description="Pro residues" evidence="1">
    <location>
        <begin position="416"/>
        <end position="430"/>
    </location>
</feature>
<evidence type="ECO:0000256" key="1">
    <source>
        <dbReference type="SAM" id="MobiDB-lite"/>
    </source>
</evidence>
<feature type="region of interest" description="Disordered" evidence="1">
    <location>
        <begin position="176"/>
        <end position="219"/>
    </location>
</feature>
<feature type="compositionally biased region" description="Low complexity" evidence="1">
    <location>
        <begin position="129"/>
        <end position="138"/>
    </location>
</feature>
<feature type="signal peptide" evidence="2">
    <location>
        <begin position="1"/>
        <end position="32"/>
    </location>
</feature>
<comment type="caution">
    <text evidence="4">The sequence shown here is derived from an EMBL/GenBank/DDBJ whole genome shotgun (WGS) entry which is preliminary data.</text>
</comment>
<feature type="region of interest" description="Disordered" evidence="1">
    <location>
        <begin position="83"/>
        <end position="164"/>
    </location>
</feature>
<feature type="compositionally biased region" description="Gly residues" evidence="1">
    <location>
        <begin position="208"/>
        <end position="219"/>
    </location>
</feature>
<dbReference type="RefSeq" id="WP_381836289.1">
    <property type="nucleotide sequence ID" value="NZ_JBHTCF010000015.1"/>
</dbReference>
<dbReference type="InterPro" id="IPR013783">
    <property type="entry name" value="Ig-like_fold"/>
</dbReference>
<dbReference type="Proteomes" id="UP001596523">
    <property type="component" value="Unassembled WGS sequence"/>
</dbReference>
<feature type="compositionally biased region" description="Gly residues" evidence="1">
    <location>
        <begin position="139"/>
        <end position="163"/>
    </location>
</feature>
<keyword evidence="2" id="KW-0732">Signal</keyword>
<feature type="region of interest" description="Disordered" evidence="1">
    <location>
        <begin position="481"/>
        <end position="503"/>
    </location>
</feature>
<feature type="region of interest" description="Disordered" evidence="1">
    <location>
        <begin position="411"/>
        <end position="442"/>
    </location>
</feature>
<keyword evidence="5" id="KW-1185">Reference proteome</keyword>
<name>A0ABW2JRU6_9ACTN</name>
<reference evidence="5" key="1">
    <citation type="journal article" date="2019" name="Int. J. Syst. Evol. Microbiol.">
        <title>The Global Catalogue of Microorganisms (GCM) 10K type strain sequencing project: providing services to taxonomists for standard genome sequencing and annotation.</title>
        <authorList>
            <consortium name="The Broad Institute Genomics Platform"/>
            <consortium name="The Broad Institute Genome Sequencing Center for Infectious Disease"/>
            <person name="Wu L."/>
            <person name="Ma J."/>
        </authorList>
    </citation>
    <scope>NUCLEOTIDE SEQUENCE [LARGE SCALE GENOMIC DNA]</scope>
    <source>
        <strain evidence="5">SYNS20</strain>
    </source>
</reference>
<evidence type="ECO:0000313" key="4">
    <source>
        <dbReference type="EMBL" id="MFC7308369.1"/>
    </source>
</evidence>
<dbReference type="Pfam" id="PF17936">
    <property type="entry name" value="Big_6"/>
    <property type="match status" value="1"/>
</dbReference>
<dbReference type="Gene3D" id="2.60.40.10">
    <property type="entry name" value="Immunoglobulins"/>
    <property type="match status" value="2"/>
</dbReference>
<feature type="domain" description="Bacterial Ig" evidence="3">
    <location>
        <begin position="344"/>
        <end position="408"/>
    </location>
</feature>
<organism evidence="4 5">
    <name type="scientific">Streptomyces monticola</name>
    <dbReference type="NCBI Taxonomy" id="2666263"/>
    <lineage>
        <taxon>Bacteria</taxon>
        <taxon>Bacillati</taxon>
        <taxon>Actinomycetota</taxon>
        <taxon>Actinomycetes</taxon>
        <taxon>Kitasatosporales</taxon>
        <taxon>Streptomycetaceae</taxon>
        <taxon>Streptomyces</taxon>
    </lineage>
</organism>
<accession>A0ABW2JRU6</accession>
<dbReference type="InterPro" id="IPR041498">
    <property type="entry name" value="Big_6"/>
</dbReference>
<protein>
    <submittedName>
        <fullName evidence="4">Ig-like domain-containing protein</fullName>
    </submittedName>
</protein>
<feature type="compositionally biased region" description="Gly residues" evidence="1">
    <location>
        <begin position="190"/>
        <end position="200"/>
    </location>
</feature>
<evidence type="ECO:0000313" key="5">
    <source>
        <dbReference type="Proteomes" id="UP001596523"/>
    </source>
</evidence>
<feature type="chain" id="PRO_5046046730" evidence="2">
    <location>
        <begin position="33"/>
        <end position="503"/>
    </location>
</feature>
<feature type="compositionally biased region" description="Low complexity" evidence="1">
    <location>
        <begin position="89"/>
        <end position="100"/>
    </location>
</feature>
<evidence type="ECO:0000259" key="3">
    <source>
        <dbReference type="Pfam" id="PF17936"/>
    </source>
</evidence>
<feature type="region of interest" description="Disordered" evidence="1">
    <location>
        <begin position="327"/>
        <end position="358"/>
    </location>
</feature>
<proteinExistence type="predicted"/>
<dbReference type="EMBL" id="JBHTCF010000015">
    <property type="protein sequence ID" value="MFC7308369.1"/>
    <property type="molecule type" value="Genomic_DNA"/>
</dbReference>
<gene>
    <name evidence="4" type="ORF">ACFQVC_29615</name>
</gene>
<sequence length="503" mass="47632">MRMLLQRRSVWVAITTAAALAAGGQSALAVQAAPEQTDLARGRAACTPTAPYTGCQEFTFTGAEQTFPVPDRAIQVEAELKGAGGGGSAAAAPAGGDQQAGDGGTTKATLPVKPGDDLTITVGGGGRTGSTTNSAGTQRRGGFGGGGHGGWSGRSGGGGGGLSGVAKGTTQLVIAGGGGGAPGGSAQPGAAGGDGGGTAGQGLTIPAVGGGGTQTAGGAGGTPMGHCNIAGQAGTALKGGNGGTIGMSGTQDAAGGGGGGWFGGGGGGCSPDANPFGEGGGGGGSGYVNTGAGVNGTTTVGGGGAGGTNQKDGTNGTVKIQWKELKPPAITGPADGSSAPGDGPIKGTGEPGATVTVKDKNGNTICTAKVQADGSWSCTPSKPLPCGPNELTATQEKGGVTSEPEKITFNAGQPCISPPQPPVITKPSPPTGTSKSPGKVTVRTQTGEVVCTATVGADGKWSCPPGKPLPPCTELTATVTKDGATSKPSKVARTYCPPKYGKK</sequence>